<dbReference type="PANTHER" id="PTHR10772">
    <property type="entry name" value="10 KDA HEAT SHOCK PROTEIN"/>
    <property type="match status" value="1"/>
</dbReference>
<sequence>MKFYKILPLYDRVIIKPILIKKKSLIINNIKNKSFKGKVIAIGTGKNNYKMIVKVNDIVLYGKYSGTKIKINNNKYLIMHESDIYAILK</sequence>
<evidence type="ECO:0000256" key="1">
    <source>
        <dbReference type="ARBA" id="ARBA00006975"/>
    </source>
</evidence>
<evidence type="ECO:0000313" key="4">
    <source>
        <dbReference type="EMBL" id="XBT18717.1"/>
    </source>
</evidence>
<organism evidence="4">
    <name type="scientific">Candidatus Shikimatogenerans sp. Tcar</name>
    <dbReference type="NCBI Taxonomy" id="3158565"/>
    <lineage>
        <taxon>Bacteria</taxon>
        <taxon>Pseudomonadati</taxon>
        <taxon>Bacteroidota</taxon>
        <taxon>Flavobacteriia</taxon>
        <taxon>Flavobacteriales</taxon>
        <taxon>Candidatus Shikimatogenerans</taxon>
    </lineage>
</organism>
<reference evidence="4" key="1">
    <citation type="submission" date="2024-06" db="EMBL/GenBank/DDBJ databases">
        <title>Diversity, functionality, and evolutionary history of bacterial symbionts in false click beetles (Coleoptera, Throscidae).</title>
        <authorList>
            <person name="Wierz J.C."/>
            <person name="Malm H."/>
            <person name="Kaltenpoth M."/>
            <person name="Engl T."/>
        </authorList>
    </citation>
    <scope>NUCLEOTIDE SEQUENCE</scope>
    <source>
        <strain evidence="4">Tcar</strain>
    </source>
</reference>
<name>A0AAU7QRY4_9FLAO</name>
<dbReference type="GO" id="GO:0051087">
    <property type="term" value="F:protein-folding chaperone binding"/>
    <property type="evidence" value="ECO:0007669"/>
    <property type="project" value="TreeGrafter"/>
</dbReference>
<dbReference type="InterPro" id="IPR020818">
    <property type="entry name" value="Chaperonin_GroES"/>
</dbReference>
<evidence type="ECO:0000256" key="3">
    <source>
        <dbReference type="RuleBase" id="RU000535"/>
    </source>
</evidence>
<dbReference type="GO" id="GO:0005524">
    <property type="term" value="F:ATP binding"/>
    <property type="evidence" value="ECO:0007669"/>
    <property type="project" value="InterPro"/>
</dbReference>
<dbReference type="GO" id="GO:0046872">
    <property type="term" value="F:metal ion binding"/>
    <property type="evidence" value="ECO:0007669"/>
    <property type="project" value="TreeGrafter"/>
</dbReference>
<dbReference type="SUPFAM" id="SSF50129">
    <property type="entry name" value="GroES-like"/>
    <property type="match status" value="1"/>
</dbReference>
<dbReference type="CDD" id="cd00320">
    <property type="entry name" value="cpn10"/>
    <property type="match status" value="1"/>
</dbReference>
<dbReference type="EMBL" id="CP157896">
    <property type="protein sequence ID" value="XBT18717.1"/>
    <property type="molecule type" value="Genomic_DNA"/>
</dbReference>
<proteinExistence type="inferred from homology"/>
<dbReference type="InterPro" id="IPR011032">
    <property type="entry name" value="GroES-like_sf"/>
</dbReference>
<dbReference type="GO" id="GO:0051082">
    <property type="term" value="F:unfolded protein binding"/>
    <property type="evidence" value="ECO:0007669"/>
    <property type="project" value="TreeGrafter"/>
</dbReference>
<comment type="similarity">
    <text evidence="1 3">Belongs to the GroES chaperonin family.</text>
</comment>
<comment type="function">
    <text evidence="3">Together with the chaperonin GroEL, plays an essential role in assisting protein folding. The GroEL-GroES system forms a nano-cage that allows encapsulation of the non-native substrate proteins and provides a physical environment optimized to promote and accelerate protein folding. GroES binds to the apical surface of the GroEL ring, thereby capping the opening of the GroEL channel.</text>
</comment>
<gene>
    <name evidence="4" type="ORF">ABNO60_00135</name>
</gene>
<keyword evidence="2 3" id="KW-0143">Chaperone</keyword>
<dbReference type="GO" id="GO:0044183">
    <property type="term" value="F:protein folding chaperone"/>
    <property type="evidence" value="ECO:0007669"/>
    <property type="project" value="InterPro"/>
</dbReference>
<dbReference type="PRINTS" id="PR00297">
    <property type="entry name" value="CHAPERONIN10"/>
</dbReference>
<dbReference type="Pfam" id="PF00166">
    <property type="entry name" value="Cpn10"/>
    <property type="match status" value="1"/>
</dbReference>
<dbReference type="Gene3D" id="2.30.33.40">
    <property type="entry name" value="GroES chaperonin"/>
    <property type="match status" value="1"/>
</dbReference>
<dbReference type="InterPro" id="IPR037124">
    <property type="entry name" value="Chaperonin_GroES_sf"/>
</dbReference>
<protein>
    <recommendedName>
        <fullName evidence="3">10 kDa chaperonin</fullName>
    </recommendedName>
</protein>
<dbReference type="SMART" id="SM00883">
    <property type="entry name" value="Cpn10"/>
    <property type="match status" value="1"/>
</dbReference>
<dbReference type="AlphaFoldDB" id="A0AAU7QRY4"/>
<dbReference type="PANTHER" id="PTHR10772:SF58">
    <property type="entry name" value="CO-CHAPERONIN GROES"/>
    <property type="match status" value="1"/>
</dbReference>
<evidence type="ECO:0000256" key="2">
    <source>
        <dbReference type="ARBA" id="ARBA00023186"/>
    </source>
</evidence>
<accession>A0AAU7QRY4</accession>
<comment type="subunit">
    <text evidence="3">Heptamer of 7 subunits arranged in a ring.</text>
</comment>